<feature type="domain" description="2Fe-2S ferredoxin-type" evidence="1">
    <location>
        <begin position="5"/>
        <end position="87"/>
    </location>
</feature>
<evidence type="ECO:0000259" key="1">
    <source>
        <dbReference type="PROSITE" id="PS51085"/>
    </source>
</evidence>
<dbReference type="GO" id="GO:0051537">
    <property type="term" value="F:2 iron, 2 sulfur cluster binding"/>
    <property type="evidence" value="ECO:0007669"/>
    <property type="project" value="InterPro"/>
</dbReference>
<dbReference type="InterPro" id="IPR036010">
    <property type="entry name" value="2Fe-2S_ferredoxin-like_sf"/>
</dbReference>
<dbReference type="NCBIfam" id="NF007985">
    <property type="entry name" value="PRK10713.1"/>
    <property type="match status" value="1"/>
</dbReference>
<gene>
    <name evidence="2" type="ORF">EZJ58_5556</name>
</gene>
<dbReference type="Pfam" id="PF00111">
    <property type="entry name" value="Fer2"/>
    <property type="match status" value="1"/>
</dbReference>
<dbReference type="InterPro" id="IPR001041">
    <property type="entry name" value="2Fe-2S_ferredoxin-type"/>
</dbReference>
<evidence type="ECO:0000313" key="3">
    <source>
        <dbReference type="Proteomes" id="UP000294555"/>
    </source>
</evidence>
<dbReference type="EMBL" id="SJOI01000001">
    <property type="protein sequence ID" value="TCL07242.1"/>
    <property type="molecule type" value="Genomic_DNA"/>
</dbReference>
<dbReference type="InterPro" id="IPR012675">
    <property type="entry name" value="Beta-grasp_dom_sf"/>
</dbReference>
<accession>A0A4R1NHX7</accession>
<protein>
    <submittedName>
        <fullName evidence="2">Ferredoxin</fullName>
    </submittedName>
</protein>
<dbReference type="OrthoDB" id="9806195at2"/>
<dbReference type="PROSITE" id="PS51085">
    <property type="entry name" value="2FE2S_FER_2"/>
    <property type="match status" value="1"/>
</dbReference>
<reference evidence="2 3" key="1">
    <citation type="submission" date="2019-02" db="EMBL/GenBank/DDBJ databases">
        <title>Investigation of anaerobic lignin degradation for improved lignocellulosic biofuels.</title>
        <authorList>
            <person name="Deangelis K."/>
        </authorList>
    </citation>
    <scope>NUCLEOTIDE SEQUENCE [LARGE SCALE GENOMIC DNA]</scope>
    <source>
        <strain evidence="2 3">159R</strain>
    </source>
</reference>
<dbReference type="Gene3D" id="3.10.20.30">
    <property type="match status" value="1"/>
</dbReference>
<comment type="caution">
    <text evidence="2">The sequence shown here is derived from an EMBL/GenBank/DDBJ whole genome shotgun (WGS) entry which is preliminary data.</text>
</comment>
<sequence length="87" mass="9528">MDPSAKVTLRHIGAQLQCESGHRSLLDALEANHIDVEFQCRSGYCGACRMRLLRGRVAYTQSPLACIRPGDILPCCCLPAGDIELEL</sequence>
<name>A0A4R1NHX7_9GAMM</name>
<dbReference type="InterPro" id="IPR006058">
    <property type="entry name" value="2Fe2S_fd_BS"/>
</dbReference>
<dbReference type="CDD" id="cd00207">
    <property type="entry name" value="fer2"/>
    <property type="match status" value="1"/>
</dbReference>
<dbReference type="PROSITE" id="PS00197">
    <property type="entry name" value="2FE2S_FER_1"/>
    <property type="match status" value="1"/>
</dbReference>
<dbReference type="SUPFAM" id="SSF54292">
    <property type="entry name" value="2Fe-2S ferredoxin-like"/>
    <property type="match status" value="1"/>
</dbReference>
<evidence type="ECO:0000313" key="2">
    <source>
        <dbReference type="EMBL" id="TCL07242.1"/>
    </source>
</evidence>
<proteinExistence type="predicted"/>
<dbReference type="Proteomes" id="UP000294555">
    <property type="component" value="Unassembled WGS sequence"/>
</dbReference>
<dbReference type="AlphaFoldDB" id="A0A4R1NHX7"/>
<organism evidence="2 3">
    <name type="scientific">Sodalis ligni</name>
    <dbReference type="NCBI Taxonomy" id="2697027"/>
    <lineage>
        <taxon>Bacteria</taxon>
        <taxon>Pseudomonadati</taxon>
        <taxon>Pseudomonadota</taxon>
        <taxon>Gammaproteobacteria</taxon>
        <taxon>Enterobacterales</taxon>
        <taxon>Bruguierivoracaceae</taxon>
        <taxon>Sodalis</taxon>
    </lineage>
</organism>
<dbReference type="RefSeq" id="WP_132927288.1">
    <property type="nucleotide sequence ID" value="NZ_CP075169.1"/>
</dbReference>
<keyword evidence="3" id="KW-1185">Reference proteome</keyword>